<name>A0ABV0PJ26_9TELE</name>
<gene>
    <name evidence="1" type="ORF">GOODEAATRI_032790</name>
</gene>
<keyword evidence="2" id="KW-1185">Reference proteome</keyword>
<evidence type="ECO:0000313" key="1">
    <source>
        <dbReference type="EMBL" id="MEQ2183460.1"/>
    </source>
</evidence>
<proteinExistence type="predicted"/>
<organism evidence="1 2">
    <name type="scientific">Goodea atripinnis</name>
    <dbReference type="NCBI Taxonomy" id="208336"/>
    <lineage>
        <taxon>Eukaryota</taxon>
        <taxon>Metazoa</taxon>
        <taxon>Chordata</taxon>
        <taxon>Craniata</taxon>
        <taxon>Vertebrata</taxon>
        <taxon>Euteleostomi</taxon>
        <taxon>Actinopterygii</taxon>
        <taxon>Neopterygii</taxon>
        <taxon>Teleostei</taxon>
        <taxon>Neoteleostei</taxon>
        <taxon>Acanthomorphata</taxon>
        <taxon>Ovalentaria</taxon>
        <taxon>Atherinomorphae</taxon>
        <taxon>Cyprinodontiformes</taxon>
        <taxon>Goodeidae</taxon>
        <taxon>Goodea</taxon>
    </lineage>
</organism>
<dbReference type="Proteomes" id="UP001476798">
    <property type="component" value="Unassembled WGS sequence"/>
</dbReference>
<comment type="caution">
    <text evidence="1">The sequence shown here is derived from an EMBL/GenBank/DDBJ whole genome shotgun (WGS) entry which is preliminary data.</text>
</comment>
<accession>A0ABV0PJ26</accession>
<protein>
    <submittedName>
        <fullName evidence="1">Uncharacterized protein</fullName>
    </submittedName>
</protein>
<evidence type="ECO:0000313" key="2">
    <source>
        <dbReference type="Proteomes" id="UP001476798"/>
    </source>
</evidence>
<reference evidence="1 2" key="1">
    <citation type="submission" date="2021-06" db="EMBL/GenBank/DDBJ databases">
        <authorList>
            <person name="Palmer J.M."/>
        </authorList>
    </citation>
    <scope>NUCLEOTIDE SEQUENCE [LARGE SCALE GENOMIC DNA]</scope>
    <source>
        <strain evidence="1 2">GA_2019</strain>
        <tissue evidence="1">Muscle</tissue>
    </source>
</reference>
<dbReference type="EMBL" id="JAHRIO010076308">
    <property type="protein sequence ID" value="MEQ2183460.1"/>
    <property type="molecule type" value="Genomic_DNA"/>
</dbReference>
<sequence>MKLTLTKTNIPRTLFFPNIKDIDITLSSAVNILPHPNTLHMPDDFVHCYNTDLQTLSNSLPPSNPEQLLSYSERLGSLLNFRSSSPGAANLSAYTEKLASVYTRKYTFITLFSIRTPLTLLKSSLFIYAFQQLGTQGTVHKEKHYNDTENETEVIKIKRIE</sequence>